<dbReference type="InterPro" id="IPR003377">
    <property type="entry name" value="Cornichon"/>
</dbReference>
<sequence>MVIPSFYGEQVASIGFQALFWVLNMVISVIGLFSSLYLYVSHDDLRHAMIEPGELSESLNQYLPVEMALSMAFLCVSTLIAPWWVMLLALPLAVYNVVSFKRKDHRLHFLTKREYKKDFKRLEKAFLVKSVLYGLLLAVSLVYTVMTLCDWISSISRSGSRKTHRS</sequence>
<feature type="transmembrane region" description="Helical" evidence="1">
    <location>
        <begin position="20"/>
        <end position="40"/>
    </location>
</feature>
<dbReference type="GO" id="GO:0016192">
    <property type="term" value="P:vesicle-mediated transport"/>
    <property type="evidence" value="ECO:0007669"/>
    <property type="project" value="InterPro"/>
</dbReference>
<dbReference type="Pfam" id="PF03311">
    <property type="entry name" value="Cornichon"/>
    <property type="match status" value="1"/>
</dbReference>
<dbReference type="AlphaFoldDB" id="A0A7S3I8S0"/>
<keyword evidence="1" id="KW-1133">Transmembrane helix</keyword>
<accession>A0A7S3I8S0</accession>
<protein>
    <submittedName>
        <fullName evidence="2">Uncharacterized protein</fullName>
    </submittedName>
</protein>
<feature type="transmembrane region" description="Helical" evidence="1">
    <location>
        <begin position="71"/>
        <end position="94"/>
    </location>
</feature>
<proteinExistence type="predicted"/>
<evidence type="ECO:0000313" key="2">
    <source>
        <dbReference type="EMBL" id="CAE0315447.1"/>
    </source>
</evidence>
<name>A0A7S3I8S0_9SPIT</name>
<dbReference type="EMBL" id="HBIE01034319">
    <property type="protein sequence ID" value="CAE0315447.1"/>
    <property type="molecule type" value="Transcribed_RNA"/>
</dbReference>
<evidence type="ECO:0000256" key="1">
    <source>
        <dbReference type="SAM" id="Phobius"/>
    </source>
</evidence>
<dbReference type="SMART" id="SM01398">
    <property type="entry name" value="Cornichon"/>
    <property type="match status" value="1"/>
</dbReference>
<reference evidence="2" key="1">
    <citation type="submission" date="2021-01" db="EMBL/GenBank/DDBJ databases">
        <authorList>
            <person name="Corre E."/>
            <person name="Pelletier E."/>
            <person name="Niang G."/>
            <person name="Scheremetjew M."/>
            <person name="Finn R."/>
            <person name="Kale V."/>
            <person name="Holt S."/>
            <person name="Cochrane G."/>
            <person name="Meng A."/>
            <person name="Brown T."/>
            <person name="Cohen L."/>
        </authorList>
    </citation>
    <scope>NUCLEOTIDE SEQUENCE</scope>
    <source>
        <strain evidence="2">Fehren 1</strain>
    </source>
</reference>
<feature type="transmembrane region" description="Helical" evidence="1">
    <location>
        <begin position="131"/>
        <end position="152"/>
    </location>
</feature>
<organism evidence="2">
    <name type="scientific">Favella ehrenbergii</name>
    <dbReference type="NCBI Taxonomy" id="182087"/>
    <lineage>
        <taxon>Eukaryota</taxon>
        <taxon>Sar</taxon>
        <taxon>Alveolata</taxon>
        <taxon>Ciliophora</taxon>
        <taxon>Intramacronucleata</taxon>
        <taxon>Spirotrichea</taxon>
        <taxon>Choreotrichia</taxon>
        <taxon>Tintinnida</taxon>
        <taxon>Xystonellidae</taxon>
        <taxon>Favella</taxon>
    </lineage>
</organism>
<gene>
    <name evidence="2" type="ORF">FEHR0123_LOCUS10375</name>
</gene>
<keyword evidence="1" id="KW-0472">Membrane</keyword>
<keyword evidence="1" id="KW-0812">Transmembrane</keyword>